<sequence length="484" mass="55774">MIHRVQQHIREVDRFSYEPFVVSIGPYHHGTAALQSVEKMKWRFLDYILKLNHNKTILDYLVSLSEQAEKAKHCYSEDIQMDDEEFLRMLLLDGCFILVALGGTRGISACKQQSSSASPTQDKRLECGEPQARQEDGTEGSGAGGSSNSQEGGQSTGNDLQIGPWFIRFLNHDVLLLENQVPFFVIKKIYELVCGRESACPTELVKFVEAALRFYPKTIMESERPNNFDHLLHLCHVYFRPRQRPDDAHQYVIGTRYLASFLSFGRKYLKVGHQLDDNDLDTTIGKESDGEQNLNRWRRVVQYMEAGVSFKKRYYDRDEPHCLLDVRFIKGVMEIPCLIINEHTGSLFRNLIAFEQTCPQFGDDFTAYIVFMSQIISAPDDVTVLAQREIIVHHLESDEKVSDLFTMLSKDVVFDFNGQYYLKSLCQKMEAYYQSRLKRWMAWLWLHLFRNPWLGVAAFATVIVLICTVVQTVFGILAYIHPTG</sequence>
<keyword evidence="2" id="KW-0812">Transmembrane</keyword>
<comment type="caution">
    <text evidence="3">The sequence shown here is derived from an EMBL/GenBank/DDBJ whole genome shotgun (WGS) entry which is preliminary data.</text>
</comment>
<feature type="compositionally biased region" description="Basic and acidic residues" evidence="1">
    <location>
        <begin position="121"/>
        <end position="136"/>
    </location>
</feature>
<dbReference type="AlphaFoldDB" id="A0A835AEK8"/>
<feature type="region of interest" description="Disordered" evidence="1">
    <location>
        <begin position="112"/>
        <end position="155"/>
    </location>
</feature>
<dbReference type="OrthoDB" id="672127at2759"/>
<keyword evidence="2" id="KW-1133">Transmembrane helix</keyword>
<organism evidence="3 4">
    <name type="scientific">Digitaria exilis</name>
    <dbReference type="NCBI Taxonomy" id="1010633"/>
    <lineage>
        <taxon>Eukaryota</taxon>
        <taxon>Viridiplantae</taxon>
        <taxon>Streptophyta</taxon>
        <taxon>Embryophyta</taxon>
        <taxon>Tracheophyta</taxon>
        <taxon>Spermatophyta</taxon>
        <taxon>Magnoliopsida</taxon>
        <taxon>Liliopsida</taxon>
        <taxon>Poales</taxon>
        <taxon>Poaceae</taxon>
        <taxon>PACMAD clade</taxon>
        <taxon>Panicoideae</taxon>
        <taxon>Panicodae</taxon>
        <taxon>Paniceae</taxon>
        <taxon>Anthephorinae</taxon>
        <taxon>Digitaria</taxon>
    </lineage>
</organism>
<evidence type="ECO:0000313" key="3">
    <source>
        <dbReference type="EMBL" id="KAF8660217.1"/>
    </source>
</evidence>
<protein>
    <submittedName>
        <fullName evidence="3">Uncharacterized protein</fullName>
    </submittedName>
</protein>
<dbReference type="PANTHER" id="PTHR31170">
    <property type="entry name" value="BNAC04G53230D PROTEIN"/>
    <property type="match status" value="1"/>
</dbReference>
<feature type="compositionally biased region" description="Low complexity" evidence="1">
    <location>
        <begin position="146"/>
        <end position="155"/>
    </location>
</feature>
<evidence type="ECO:0000313" key="4">
    <source>
        <dbReference type="Proteomes" id="UP000636709"/>
    </source>
</evidence>
<feature type="transmembrane region" description="Helical" evidence="2">
    <location>
        <begin position="453"/>
        <end position="480"/>
    </location>
</feature>
<gene>
    <name evidence="3" type="ORF">HU200_057783</name>
</gene>
<keyword evidence="2" id="KW-0472">Membrane</keyword>
<name>A0A835AEK8_9POAL</name>
<evidence type="ECO:0000256" key="1">
    <source>
        <dbReference type="SAM" id="MobiDB-lite"/>
    </source>
</evidence>
<dbReference type="PANTHER" id="PTHR31170:SF18">
    <property type="entry name" value="(WILD MALAYSIAN BANANA) HYPOTHETICAL PROTEIN"/>
    <property type="match status" value="1"/>
</dbReference>
<dbReference type="InterPro" id="IPR004158">
    <property type="entry name" value="DUF247_pln"/>
</dbReference>
<dbReference type="EMBL" id="JACEFO010002444">
    <property type="protein sequence ID" value="KAF8660217.1"/>
    <property type="molecule type" value="Genomic_DNA"/>
</dbReference>
<evidence type="ECO:0000256" key="2">
    <source>
        <dbReference type="SAM" id="Phobius"/>
    </source>
</evidence>
<reference evidence="3" key="1">
    <citation type="submission" date="2020-07" db="EMBL/GenBank/DDBJ databases">
        <title>Genome sequence and genetic diversity analysis of an under-domesticated orphan crop, white fonio (Digitaria exilis).</title>
        <authorList>
            <person name="Bennetzen J.L."/>
            <person name="Chen S."/>
            <person name="Ma X."/>
            <person name="Wang X."/>
            <person name="Yssel A.E.J."/>
            <person name="Chaluvadi S.R."/>
            <person name="Johnson M."/>
            <person name="Gangashetty P."/>
            <person name="Hamidou F."/>
            <person name="Sanogo M.D."/>
            <person name="Zwaenepoel A."/>
            <person name="Wallace J."/>
            <person name="Van De Peer Y."/>
            <person name="Van Deynze A."/>
        </authorList>
    </citation>
    <scope>NUCLEOTIDE SEQUENCE</scope>
    <source>
        <tissue evidence="3">Leaves</tissue>
    </source>
</reference>
<keyword evidence="4" id="KW-1185">Reference proteome</keyword>
<proteinExistence type="predicted"/>
<accession>A0A835AEK8</accession>
<dbReference type="Proteomes" id="UP000636709">
    <property type="component" value="Unassembled WGS sequence"/>
</dbReference>
<dbReference type="Pfam" id="PF03140">
    <property type="entry name" value="DUF247"/>
    <property type="match status" value="1"/>
</dbReference>